<reference evidence="1 2" key="1">
    <citation type="submission" date="2019-12" db="EMBL/GenBank/DDBJ databases">
        <title>Complete Genome Sequence of a Quorum-Sensing Bacterium,Rhodobacteraceae bacterium C31, Isolated from a marine microalgae symbiotic bacteria.</title>
        <authorList>
            <person name="Zhang Y."/>
        </authorList>
    </citation>
    <scope>NUCLEOTIDE SEQUENCE [LARGE SCALE GENOMIC DNA]</scope>
    <source>
        <strain evidence="1 2">C31</strain>
    </source>
</reference>
<dbReference type="Proteomes" id="UP000596387">
    <property type="component" value="Chromosome"/>
</dbReference>
<accession>A0ABX7FAW1</accession>
<gene>
    <name evidence="1" type="ORF">GQA70_12185</name>
</gene>
<proteinExistence type="predicted"/>
<name>A0ABX7FAW1_9RHOB</name>
<keyword evidence="2" id="KW-1185">Reference proteome</keyword>
<dbReference type="EMBL" id="CP047166">
    <property type="protein sequence ID" value="QRF67006.1"/>
    <property type="molecule type" value="Genomic_DNA"/>
</dbReference>
<organism evidence="1 2">
    <name type="scientific">Ponticoccus alexandrii</name>
    <dbReference type="NCBI Taxonomy" id="1943633"/>
    <lineage>
        <taxon>Bacteria</taxon>
        <taxon>Pseudomonadati</taxon>
        <taxon>Pseudomonadota</taxon>
        <taxon>Alphaproteobacteria</taxon>
        <taxon>Rhodobacterales</taxon>
        <taxon>Roseobacteraceae</taxon>
        <taxon>Ponticoccus</taxon>
    </lineage>
</organism>
<protein>
    <submittedName>
        <fullName evidence="1">Uncharacterized protein</fullName>
    </submittedName>
</protein>
<evidence type="ECO:0000313" key="2">
    <source>
        <dbReference type="Proteomes" id="UP000596387"/>
    </source>
</evidence>
<sequence>MGSFTTFAASVMIVGSGPTATDRPDLLEFQFFRDGERIFELEAEVARNPLHLCVVEHR</sequence>
<evidence type="ECO:0000313" key="1">
    <source>
        <dbReference type="EMBL" id="QRF67006.1"/>
    </source>
</evidence>